<name>Q5LL25_RUEPO</name>
<evidence type="ECO:0000313" key="2">
    <source>
        <dbReference type="EMBL" id="AAV97338.1"/>
    </source>
</evidence>
<reference evidence="2 3" key="2">
    <citation type="journal article" date="2014" name="Stand. Genomic Sci.">
        <title>An updated genome annotation for the model marine bacterium Ruegeria pomeroyi DSS-3.</title>
        <authorList>
            <person name="Rivers A.R."/>
            <person name="Smith C.B."/>
            <person name="Moran M.A."/>
        </authorList>
    </citation>
    <scope>GENOME REANNOTATION</scope>
    <source>
        <strain evidence="3">ATCC 700808 / DSM 15171 / DSS-3</strain>
        <plasmid evidence="3">Plasmid megaplasmid Spo</plasmid>
    </source>
</reference>
<proteinExistence type="predicted"/>
<accession>Q5LL25</accession>
<sequence>MTEQDWTEERLISCVLGVVRGLHFARPQLRGWYDGWLAARRLPGAPVSFAHAMVVTGRGGGLNPARDGDALCLALAALGGPQAVADCFAAAVSAGLFDIGASDPLPVHRRQLAQKMISALGLKRAHATLQRANTEALVDETAFWTDPGNILPGIILGRRRLCRVEALNEMGDRVTGSGFLIGAFDGADQFPRDQGYDRPAAGAGRSADPLRLFRDNRHRRGQGRGVRRGRGLVDRPQRDRAQTGRGLRLGQAGQAARLAARGRWVLGLCCDPADRRAGSATGLVRSGAGNAGRAEWGLDPASSGFGGTHDHRRQGGLWPTAPAAVVSSGDYGAWLLGRAGAGPEWSTGGAALSGARGPDPSARCPSSSRAQRGGPAHRRRRRSGSQGGAGQAGRDPRPQPGGGLSGRAPTGLWPRRLHRRARAAVEGRPPHSARACGIPRGGGGHPPGQKLFGRDPARALCRARTPSYRVSRRRRTGRCLSHGLRYAGQLCPRCGGQPARGTRHHHPGLCQTAGVEVHAAGQRPAGRPHGLDPA</sequence>
<feature type="region of interest" description="Disordered" evidence="1">
    <location>
        <begin position="347"/>
        <end position="453"/>
    </location>
</feature>
<evidence type="ECO:0000256" key="1">
    <source>
        <dbReference type="SAM" id="MobiDB-lite"/>
    </source>
</evidence>
<evidence type="ECO:0000313" key="3">
    <source>
        <dbReference type="Proteomes" id="UP000001023"/>
    </source>
</evidence>
<feature type="compositionally biased region" description="Basic residues" evidence="1">
    <location>
        <begin position="218"/>
        <end position="230"/>
    </location>
</feature>
<gene>
    <name evidence="2" type="ordered locus">SPOA0204</name>
</gene>
<dbReference type="Proteomes" id="UP000001023">
    <property type="component" value="Plasmid megaplasmid"/>
</dbReference>
<dbReference type="PaxDb" id="246200-SPOA0204"/>
<dbReference type="AlphaFoldDB" id="Q5LL25"/>
<feature type="compositionally biased region" description="Basic and acidic residues" evidence="1">
    <location>
        <begin position="231"/>
        <end position="242"/>
    </location>
</feature>
<reference evidence="2 3" key="1">
    <citation type="journal article" date="2004" name="Nature">
        <title>Genome sequence of Silicibacter pomeroyi reveals adaptations to the marine environment.</title>
        <authorList>
            <person name="Moran M.A."/>
            <person name="Buchan A."/>
            <person name="Gonzalez J.M."/>
            <person name="Heidelberg J.F."/>
            <person name="Whitman W.B."/>
            <person name="Kiene R.P."/>
            <person name="Henriksen J.R."/>
            <person name="King G.M."/>
            <person name="Belas R."/>
            <person name="Fuqua C."/>
            <person name="Brinkac L."/>
            <person name="Lewis M."/>
            <person name="Johri S."/>
            <person name="Weaver B."/>
            <person name="Pai G."/>
            <person name="Eisen J.A."/>
            <person name="Rahe E."/>
            <person name="Sheldon W.M."/>
            <person name="Ye W."/>
            <person name="Miller T.R."/>
            <person name="Carlton J."/>
            <person name="Rasko D.A."/>
            <person name="Paulsen I.T."/>
            <person name="Ren Q."/>
            <person name="Daugherty S.C."/>
            <person name="Deboy R.T."/>
            <person name="Dodson R.J."/>
            <person name="Durkin A.S."/>
            <person name="Madupu R."/>
            <person name="Nelson W.C."/>
            <person name="Sullivan S.A."/>
            <person name="Rosovitz M.J."/>
            <person name="Haft D.H."/>
            <person name="Selengut J."/>
            <person name="Ward N."/>
        </authorList>
    </citation>
    <scope>NUCLEOTIDE SEQUENCE [LARGE SCALE GENOMIC DNA]</scope>
    <source>
        <strain evidence="3">ATCC 700808 / DSM 15171 / DSS-3</strain>
        <plasmid evidence="3">Plasmid megaplasmid Spo</plasmid>
    </source>
</reference>
<feature type="region of interest" description="Disordered" evidence="1">
    <location>
        <begin position="285"/>
        <end position="317"/>
    </location>
</feature>
<protein>
    <submittedName>
        <fullName evidence="2">Uncharacterized protein</fullName>
    </submittedName>
</protein>
<keyword evidence="3" id="KW-1185">Reference proteome</keyword>
<geneLocation type="plasmid" evidence="3">
    <name>megaplasmid Spo</name>
</geneLocation>
<organism evidence="2 3">
    <name type="scientific">Ruegeria pomeroyi (strain ATCC 700808 / DSM 15171 / DSS-3)</name>
    <name type="common">Silicibacter pomeroyi</name>
    <dbReference type="NCBI Taxonomy" id="246200"/>
    <lineage>
        <taxon>Bacteria</taxon>
        <taxon>Pseudomonadati</taxon>
        <taxon>Pseudomonadota</taxon>
        <taxon>Alphaproteobacteria</taxon>
        <taxon>Rhodobacterales</taxon>
        <taxon>Roseobacteraceae</taxon>
        <taxon>Ruegeria</taxon>
    </lineage>
</organism>
<feature type="region of interest" description="Disordered" evidence="1">
    <location>
        <begin position="218"/>
        <end position="245"/>
    </location>
</feature>
<keyword evidence="2" id="KW-0614">Plasmid</keyword>
<dbReference type="HOGENOM" id="CLU_509847_0_0_5"/>
<dbReference type="KEGG" id="sil:SPOA0204"/>
<dbReference type="EMBL" id="CP000032">
    <property type="protein sequence ID" value="AAV97338.1"/>
    <property type="molecule type" value="Genomic_DNA"/>
</dbReference>